<evidence type="ECO:0000313" key="2">
    <source>
        <dbReference type="EMBL" id="EPX78041.1"/>
    </source>
</evidence>
<feature type="transmembrane region" description="Helical" evidence="1">
    <location>
        <begin position="21"/>
        <end position="44"/>
    </location>
</feature>
<dbReference type="HOGENOM" id="CLU_2289679_0_0_5"/>
<organism evidence="2 3">
    <name type="scientific">Salipiger mucosus DSM 16094</name>
    <dbReference type="NCBI Taxonomy" id="1123237"/>
    <lineage>
        <taxon>Bacteria</taxon>
        <taxon>Pseudomonadati</taxon>
        <taxon>Pseudomonadota</taxon>
        <taxon>Alphaproteobacteria</taxon>
        <taxon>Rhodobacterales</taxon>
        <taxon>Roseobacteraceae</taxon>
        <taxon>Salipiger</taxon>
    </lineage>
</organism>
<keyword evidence="1" id="KW-0472">Membrane</keyword>
<proteinExistence type="predicted"/>
<dbReference type="AlphaFoldDB" id="S9Q9K2"/>
<dbReference type="Proteomes" id="UP000015347">
    <property type="component" value="Unassembled WGS sequence"/>
</dbReference>
<keyword evidence="1" id="KW-1133">Transmembrane helix</keyword>
<keyword evidence="1" id="KW-0812">Transmembrane</keyword>
<dbReference type="EMBL" id="APVH01000042">
    <property type="protein sequence ID" value="EPX78041.1"/>
    <property type="molecule type" value="Genomic_DNA"/>
</dbReference>
<evidence type="ECO:0000256" key="1">
    <source>
        <dbReference type="SAM" id="Phobius"/>
    </source>
</evidence>
<name>S9Q9K2_9RHOB</name>
<gene>
    <name evidence="2" type="ORF">Salmuc_03363</name>
</gene>
<sequence length="101" mass="11158">MLSYFGFTIAFIAVFAAGRRFLLIPMLFFIVYGAIGNAISHTYWVILEGGYFPGFFTAQLYWVIGTLLLARLVSSWRVAAVATSAFAIFLVSVLSLTMQTA</sequence>
<reference evidence="3" key="1">
    <citation type="journal article" date="2014" name="Stand. Genomic Sci.">
        <title>Genome sequence of the exopolysaccharide-producing Salipiger mucosus type strain (DSM 16094(T)), a moderately halophilic member of the Roseobacter clade.</title>
        <authorList>
            <person name="Riedel T."/>
            <person name="Spring S."/>
            <person name="Fiebig A."/>
            <person name="Petersen J."/>
            <person name="Kyrpides N.C."/>
            <person name="Goker M."/>
            <person name="Klenk H.P."/>
        </authorList>
    </citation>
    <scope>NUCLEOTIDE SEQUENCE [LARGE SCALE GENOMIC DNA]</scope>
    <source>
        <strain evidence="3">DSM 16094</strain>
    </source>
</reference>
<keyword evidence="3" id="KW-1185">Reference proteome</keyword>
<feature type="transmembrane region" description="Helical" evidence="1">
    <location>
        <begin position="76"/>
        <end position="98"/>
    </location>
</feature>
<comment type="caution">
    <text evidence="2">The sequence shown here is derived from an EMBL/GenBank/DDBJ whole genome shotgun (WGS) entry which is preliminary data.</text>
</comment>
<accession>S9Q9K2</accession>
<protein>
    <submittedName>
        <fullName evidence="2">Uncharacterized protein</fullName>
    </submittedName>
</protein>
<evidence type="ECO:0000313" key="3">
    <source>
        <dbReference type="Proteomes" id="UP000015347"/>
    </source>
</evidence>
<feature type="transmembrane region" description="Helical" evidence="1">
    <location>
        <begin position="50"/>
        <end position="69"/>
    </location>
</feature>